<name>A0A101KRS0_RHILI</name>
<dbReference type="EMBL" id="LPWA01000116">
    <property type="protein sequence ID" value="KUM25604.1"/>
    <property type="molecule type" value="Genomic_DNA"/>
</dbReference>
<reference evidence="5 6" key="1">
    <citation type="submission" date="2015-12" db="EMBL/GenBank/DDBJ databases">
        <title>Draft genome sequence of Mesorhizobium sp. UFLA 01-765, a multitolerant efficient symbiont and plant-growth promoting strain isolated from Zn-mining soil using Leucaena leucocephala as a trap plant.</title>
        <authorList>
            <person name="Rangel W.M."/>
            <person name="Thijs S."/>
            <person name="Longatti S.M."/>
            <person name="Moreira F.M."/>
            <person name="Weyens N."/>
            <person name="Vangronsveld J."/>
            <person name="Van Hamme J.D."/>
            <person name="Bottos E.M."/>
            <person name="Rineau F."/>
        </authorList>
    </citation>
    <scope>NUCLEOTIDE SEQUENCE [LARGE SCALE GENOMIC DNA]</scope>
    <source>
        <strain evidence="5 6">UFLA 01-765</strain>
    </source>
</reference>
<dbReference type="Pfam" id="PF00196">
    <property type="entry name" value="GerE"/>
    <property type="match status" value="1"/>
</dbReference>
<keyword evidence="3" id="KW-0804">Transcription</keyword>
<gene>
    <name evidence="5" type="ORF">AU467_25900</name>
</gene>
<evidence type="ECO:0000259" key="4">
    <source>
        <dbReference type="PROSITE" id="PS50043"/>
    </source>
</evidence>
<dbReference type="CDD" id="cd06170">
    <property type="entry name" value="LuxR_C_like"/>
    <property type="match status" value="1"/>
</dbReference>
<sequence length="561" mass="61135">MSDLDQGHPKTRAAEVDGELKQGREAYAKRAWADAYHWLSRVDQAEPLSVDDLERLATSTFLIGREDEYLAMLERIHHAHLNAGDGPRAARYAFWLGLRLLLRGEKGAGTSWLTRAQRLLEREGHDCVEQGYLLLPAVLQHIDAADWRPAYAAATRAAEIGERFEEADLSAAARHLQGRILMLQGQVEKGLALVDEAMVAVAAGELSPILTGLIYCYAIDGCQQVYALGRAREWTAALAKWCDEQSGLVFTGRCLVHRAEIMQLRGDWADAIDEARHATERLCQGTDRQVAAAALYQEAEIHRLRGEFAAAEEKYRGASLWGWEPQPGLALLRLAQGQVNTAAAAIRRVVNATAGELQRTRLLPAYVEIMLAAGDVRAARDVSCELDKVASRFDAGVLGAIADHACGAVALAEGDARAALGPLRRAFEVWQQVEAPYLAAQVRMQIGLACRALGDEDGAGLELGAARIVFEELGAAPDLARIDSFAEFASQPDRPHGLTRRELQVLRLVAAGKTNKAIATELFVSEKTVDRHVSNIFGKLDVSSRAAATAYAYKQGLIPPT</sequence>
<dbReference type="PROSITE" id="PS00622">
    <property type="entry name" value="HTH_LUXR_1"/>
    <property type="match status" value="1"/>
</dbReference>
<dbReference type="SUPFAM" id="SSF46894">
    <property type="entry name" value="C-terminal effector domain of the bipartite response regulators"/>
    <property type="match status" value="1"/>
</dbReference>
<feature type="domain" description="HTH luxR-type" evidence="4">
    <location>
        <begin position="491"/>
        <end position="556"/>
    </location>
</feature>
<dbReference type="GO" id="GO:0006355">
    <property type="term" value="P:regulation of DNA-templated transcription"/>
    <property type="evidence" value="ECO:0007669"/>
    <property type="project" value="InterPro"/>
</dbReference>
<keyword evidence="2" id="KW-0238">DNA-binding</keyword>
<dbReference type="Gene3D" id="1.25.40.10">
    <property type="entry name" value="Tetratricopeptide repeat domain"/>
    <property type="match status" value="1"/>
</dbReference>
<evidence type="ECO:0000256" key="3">
    <source>
        <dbReference type="ARBA" id="ARBA00023163"/>
    </source>
</evidence>
<dbReference type="InterPro" id="IPR016032">
    <property type="entry name" value="Sig_transdc_resp-reg_C-effctor"/>
</dbReference>
<dbReference type="Gene3D" id="1.10.10.10">
    <property type="entry name" value="Winged helix-like DNA-binding domain superfamily/Winged helix DNA-binding domain"/>
    <property type="match status" value="1"/>
</dbReference>
<keyword evidence="1" id="KW-0805">Transcription regulation</keyword>
<dbReference type="GO" id="GO:0003677">
    <property type="term" value="F:DNA binding"/>
    <property type="evidence" value="ECO:0007669"/>
    <property type="project" value="UniProtKB-KW"/>
</dbReference>
<dbReference type="InterPro" id="IPR000792">
    <property type="entry name" value="Tscrpt_reg_LuxR_C"/>
</dbReference>
<evidence type="ECO:0000256" key="2">
    <source>
        <dbReference type="ARBA" id="ARBA00023125"/>
    </source>
</evidence>
<dbReference type="PRINTS" id="PR00038">
    <property type="entry name" value="HTHLUXR"/>
</dbReference>
<comment type="caution">
    <text evidence="5">The sequence shown here is derived from an EMBL/GenBank/DDBJ whole genome shotgun (WGS) entry which is preliminary data.</text>
</comment>
<dbReference type="SMART" id="SM00421">
    <property type="entry name" value="HTH_LUXR"/>
    <property type="match status" value="1"/>
</dbReference>
<dbReference type="PANTHER" id="PTHR44688:SF16">
    <property type="entry name" value="DNA-BINDING TRANSCRIPTIONAL ACTIVATOR DEVR_DOSR"/>
    <property type="match status" value="1"/>
</dbReference>
<evidence type="ECO:0000313" key="6">
    <source>
        <dbReference type="Proteomes" id="UP000053176"/>
    </source>
</evidence>
<proteinExistence type="predicted"/>
<evidence type="ECO:0000313" key="5">
    <source>
        <dbReference type="EMBL" id="KUM25604.1"/>
    </source>
</evidence>
<dbReference type="OrthoDB" id="9808843at2"/>
<organism evidence="5 6">
    <name type="scientific">Rhizobium loti</name>
    <name type="common">Mesorhizobium loti</name>
    <dbReference type="NCBI Taxonomy" id="381"/>
    <lineage>
        <taxon>Bacteria</taxon>
        <taxon>Pseudomonadati</taxon>
        <taxon>Pseudomonadota</taxon>
        <taxon>Alphaproteobacteria</taxon>
        <taxon>Hyphomicrobiales</taxon>
        <taxon>Phyllobacteriaceae</taxon>
        <taxon>Mesorhizobium</taxon>
    </lineage>
</organism>
<dbReference type="PANTHER" id="PTHR44688">
    <property type="entry name" value="DNA-BINDING TRANSCRIPTIONAL ACTIVATOR DEVR_DOSR"/>
    <property type="match status" value="1"/>
</dbReference>
<protein>
    <submittedName>
        <fullName evidence="5">Helix-turn-helix transcriptional regulator</fullName>
    </submittedName>
</protein>
<dbReference type="AlphaFoldDB" id="A0A101KRS0"/>
<evidence type="ECO:0000256" key="1">
    <source>
        <dbReference type="ARBA" id="ARBA00023015"/>
    </source>
</evidence>
<dbReference type="PROSITE" id="PS50043">
    <property type="entry name" value="HTH_LUXR_2"/>
    <property type="match status" value="1"/>
</dbReference>
<dbReference type="InterPro" id="IPR036388">
    <property type="entry name" value="WH-like_DNA-bd_sf"/>
</dbReference>
<accession>A0A101KRS0</accession>
<dbReference type="Proteomes" id="UP000053176">
    <property type="component" value="Unassembled WGS sequence"/>
</dbReference>
<dbReference type="InterPro" id="IPR011990">
    <property type="entry name" value="TPR-like_helical_dom_sf"/>
</dbReference>